<name>A0A2R8BNI1_9RHOB</name>
<keyword evidence="2" id="KW-1185">Reference proteome</keyword>
<proteinExistence type="predicted"/>
<accession>A0A2R8BNI1</accession>
<evidence type="ECO:0000313" key="2">
    <source>
        <dbReference type="Proteomes" id="UP000244924"/>
    </source>
</evidence>
<evidence type="ECO:0000313" key="1">
    <source>
        <dbReference type="EMBL" id="SPH25008.1"/>
    </source>
</evidence>
<reference evidence="1 2" key="1">
    <citation type="submission" date="2018-03" db="EMBL/GenBank/DDBJ databases">
        <authorList>
            <person name="Keele B.F."/>
        </authorList>
    </citation>
    <scope>NUCLEOTIDE SEQUENCE [LARGE SCALE GENOMIC DNA]</scope>
    <source>
        <strain evidence="1 2">CECT 8626</strain>
    </source>
</reference>
<protein>
    <submittedName>
        <fullName evidence="1">Uncharacterized protein</fullName>
    </submittedName>
</protein>
<gene>
    <name evidence="1" type="ORF">DEA8626_04043</name>
</gene>
<organism evidence="1 2">
    <name type="scientific">Albidovulum aquaemixtae</name>
    <dbReference type="NCBI Taxonomy" id="1542388"/>
    <lineage>
        <taxon>Bacteria</taxon>
        <taxon>Pseudomonadati</taxon>
        <taxon>Pseudomonadota</taxon>
        <taxon>Alphaproteobacteria</taxon>
        <taxon>Rhodobacterales</taxon>
        <taxon>Paracoccaceae</taxon>
        <taxon>Albidovulum</taxon>
    </lineage>
</organism>
<dbReference type="AlphaFoldDB" id="A0A2R8BNI1"/>
<dbReference type="Proteomes" id="UP000244924">
    <property type="component" value="Unassembled WGS sequence"/>
</dbReference>
<dbReference type="EMBL" id="OMOQ01000007">
    <property type="protein sequence ID" value="SPH25008.1"/>
    <property type="molecule type" value="Genomic_DNA"/>
</dbReference>
<sequence>MILVHFIRRVLVALVITATVAGSASAANRMVSVD</sequence>